<reference evidence="2" key="1">
    <citation type="submission" date="2016-10" db="EMBL/GenBank/DDBJ databases">
        <authorList>
            <person name="Wegmann U."/>
        </authorList>
    </citation>
    <scope>NUCLEOTIDE SEQUENCE [LARGE SCALE GENOMIC DNA]</scope>
</reference>
<organism evidence="1 2">
    <name type="scientific">Desulfovibrio piger</name>
    <dbReference type="NCBI Taxonomy" id="901"/>
    <lineage>
        <taxon>Bacteria</taxon>
        <taxon>Pseudomonadati</taxon>
        <taxon>Thermodesulfobacteriota</taxon>
        <taxon>Desulfovibrionia</taxon>
        <taxon>Desulfovibrionales</taxon>
        <taxon>Desulfovibrionaceae</taxon>
        <taxon>Desulfovibrio</taxon>
    </lineage>
</organism>
<protein>
    <submittedName>
        <fullName evidence="1">Multi-sensor hybrid histidine kinase</fullName>
        <ecNumber evidence="1">2.7.13.3</ecNumber>
    </submittedName>
</protein>
<dbReference type="InterPro" id="IPR036641">
    <property type="entry name" value="HPT_dom_sf"/>
</dbReference>
<dbReference type="GO" id="GO:0004673">
    <property type="term" value="F:protein histidine kinase activity"/>
    <property type="evidence" value="ECO:0007669"/>
    <property type="project" value="UniProtKB-EC"/>
</dbReference>
<evidence type="ECO:0000313" key="1">
    <source>
        <dbReference type="EMBL" id="SFV72847.1"/>
    </source>
</evidence>
<dbReference type="SUPFAM" id="SSF47226">
    <property type="entry name" value="Histidine-containing phosphotransfer domain, HPT domain"/>
    <property type="match status" value="1"/>
</dbReference>
<dbReference type="RefSeq" id="WP_072333820.1">
    <property type="nucleotide sequence ID" value="NZ_CALJDE010000063.1"/>
</dbReference>
<gene>
    <name evidence="1" type="ORF">DESPIGER_0984</name>
</gene>
<dbReference type="EMBL" id="LT630450">
    <property type="protein sequence ID" value="SFV72847.1"/>
    <property type="molecule type" value="Genomic_DNA"/>
</dbReference>
<sequence length="112" mass="12078">MSEAILDWKEAMTRVDTTRGLYVKRLRNFIETERDTSVKVSVALKNGRQEEARAMVHATREAAAELGGKALAAAALELEMAIKAGADTTAALHRFDSVTTDTLVAMATVAAQ</sequence>
<keyword evidence="2" id="KW-1185">Reference proteome</keyword>
<dbReference type="KEGG" id="dpg:DESPIGER_0984"/>
<keyword evidence="1" id="KW-0808">Transferase</keyword>
<dbReference type="Proteomes" id="UP000186323">
    <property type="component" value="Chromosome I"/>
</dbReference>
<keyword evidence="1" id="KW-0418">Kinase</keyword>
<dbReference type="AlphaFoldDB" id="A0A1K1LDS4"/>
<dbReference type="GO" id="GO:0000160">
    <property type="term" value="P:phosphorelay signal transduction system"/>
    <property type="evidence" value="ECO:0007669"/>
    <property type="project" value="InterPro"/>
</dbReference>
<dbReference type="Gene3D" id="1.20.120.160">
    <property type="entry name" value="HPT domain"/>
    <property type="match status" value="1"/>
</dbReference>
<evidence type="ECO:0000313" key="2">
    <source>
        <dbReference type="Proteomes" id="UP000186323"/>
    </source>
</evidence>
<proteinExistence type="predicted"/>
<name>A0A1K1LDS4_9BACT</name>
<dbReference type="EC" id="2.7.13.3" evidence="1"/>
<dbReference type="OrthoDB" id="5459736at2"/>
<accession>A0A1K1LDS4</accession>